<keyword evidence="2" id="KW-1185">Reference proteome</keyword>
<dbReference type="Proteomes" id="UP001320706">
    <property type="component" value="Unassembled WGS sequence"/>
</dbReference>
<reference evidence="1" key="1">
    <citation type="submission" date="2024-02" db="EMBL/GenBank/DDBJ databases">
        <title>Metagenome Assembled Genome of Zalaria obscura JY119.</title>
        <authorList>
            <person name="Vighnesh L."/>
            <person name="Jagadeeshwari U."/>
            <person name="Venkata Ramana C."/>
            <person name="Sasikala C."/>
        </authorList>
    </citation>
    <scope>NUCLEOTIDE SEQUENCE</scope>
    <source>
        <strain evidence="1">JY119</strain>
    </source>
</reference>
<name>A0ACC3SGF4_9PEZI</name>
<gene>
    <name evidence="1" type="primary">QCR7</name>
    <name evidence="1" type="ORF">M8818_003063</name>
</gene>
<comment type="caution">
    <text evidence="1">The sequence shown here is derived from an EMBL/GenBank/DDBJ whole genome shotgun (WGS) entry which is preliminary data.</text>
</comment>
<accession>A0ACC3SGF4</accession>
<evidence type="ECO:0000313" key="1">
    <source>
        <dbReference type="EMBL" id="KAK8212898.1"/>
    </source>
</evidence>
<sequence>MSQPSLVNQVIKRPWLKRWLMPLSNWYTDAAGYRKLGLRADDLIPEESETVLLALKRLPPKEAYDRVFRMRRAFQCSLSHQLLPKNEHTKPEEDYPYLSPIIKEIEAELAEREDLEAMVVKRPARKRPPSMEGLAMTRDVHVAAQTIESE</sequence>
<dbReference type="EMBL" id="JAMKPW020000012">
    <property type="protein sequence ID" value="KAK8212898.1"/>
    <property type="molecule type" value="Genomic_DNA"/>
</dbReference>
<protein>
    <submittedName>
        <fullName evidence="1">Cytochrome b-c1 complex subunit 7, mitochondrial</fullName>
    </submittedName>
</protein>
<organism evidence="1 2">
    <name type="scientific">Zalaria obscura</name>
    <dbReference type="NCBI Taxonomy" id="2024903"/>
    <lineage>
        <taxon>Eukaryota</taxon>
        <taxon>Fungi</taxon>
        <taxon>Dikarya</taxon>
        <taxon>Ascomycota</taxon>
        <taxon>Pezizomycotina</taxon>
        <taxon>Dothideomycetes</taxon>
        <taxon>Dothideomycetidae</taxon>
        <taxon>Dothideales</taxon>
        <taxon>Zalariaceae</taxon>
        <taxon>Zalaria</taxon>
    </lineage>
</organism>
<proteinExistence type="predicted"/>
<evidence type="ECO:0000313" key="2">
    <source>
        <dbReference type="Proteomes" id="UP001320706"/>
    </source>
</evidence>